<dbReference type="GO" id="GO:0008684">
    <property type="term" value="F:2-oxopent-4-enoate hydratase activity"/>
    <property type="evidence" value="ECO:0007669"/>
    <property type="project" value="UniProtKB-EC"/>
</dbReference>
<dbReference type="GO" id="GO:0005737">
    <property type="term" value="C:cytoplasm"/>
    <property type="evidence" value="ECO:0007669"/>
    <property type="project" value="TreeGrafter"/>
</dbReference>
<evidence type="ECO:0000313" key="3">
    <source>
        <dbReference type="EMBL" id="SUA92769.1"/>
    </source>
</evidence>
<dbReference type="AlphaFoldDB" id="A0AAJ4ZGA0"/>
<dbReference type="Proteomes" id="UP000254589">
    <property type="component" value="Unassembled WGS sequence"/>
</dbReference>
<name>A0AAJ4ZGA0_PANPU</name>
<evidence type="ECO:0000313" key="4">
    <source>
        <dbReference type="Proteomes" id="UP000254589"/>
    </source>
</evidence>
<dbReference type="SUPFAM" id="SSF56529">
    <property type="entry name" value="FAH"/>
    <property type="match status" value="1"/>
</dbReference>
<evidence type="ECO:0000259" key="2">
    <source>
        <dbReference type="Pfam" id="PF01557"/>
    </source>
</evidence>
<comment type="caution">
    <text evidence="3">The sequence shown here is derived from an EMBL/GenBank/DDBJ whole genome shotgun (WGS) entry which is preliminary data.</text>
</comment>
<dbReference type="InterPro" id="IPR050772">
    <property type="entry name" value="Hydratase-Decarb/MhpD_sf"/>
</dbReference>
<accession>A0AAJ4ZGA0</accession>
<dbReference type="Pfam" id="PF01557">
    <property type="entry name" value="FAA_hydrolase"/>
    <property type="match status" value="1"/>
</dbReference>
<dbReference type="EMBL" id="UGSJ01000001">
    <property type="protein sequence ID" value="SUA92769.1"/>
    <property type="molecule type" value="Genomic_DNA"/>
</dbReference>
<dbReference type="InterPro" id="IPR036663">
    <property type="entry name" value="Fumarylacetoacetase_C_sf"/>
</dbReference>
<dbReference type="InterPro" id="IPR011234">
    <property type="entry name" value="Fumarylacetoacetase-like_C"/>
</dbReference>
<evidence type="ECO:0000256" key="1">
    <source>
        <dbReference type="ARBA" id="ARBA00023239"/>
    </source>
</evidence>
<feature type="domain" description="Fumarylacetoacetase-like C-terminal" evidence="2">
    <location>
        <begin position="95"/>
        <end position="267"/>
    </location>
</feature>
<gene>
    <name evidence="3" type="primary">amnF_2</name>
    <name evidence="3" type="ORF">NCTC13159_04307</name>
</gene>
<sequence length="271" mass="29227">MQVREAVQGKMMKESNVVLAAQALREARKAGRTIPRISETFNVRGLDDAYAVAELNAGLARAQGRTVSGKKVGLTSRAVQQQLGVDEPDFGVLYGDMEFLTGEEVPVSRLVQPKAEGEIAFVIGRDLTYEHITWGRFLASLEYALPAIEFVDSVIADWDITLEDTVADNASCGLYALGDTPKRISELDFSDCPMRLESVDGKSSEGNGAACMGNPLYAAWWLARTLSLRGQPLKAGEVVLSGALGPMIPVSPGEQLRLRIGGLGQILCRTV</sequence>
<dbReference type="EC" id="4.2.1.80" evidence="3"/>
<proteinExistence type="predicted"/>
<dbReference type="PANTHER" id="PTHR30143">
    <property type="entry name" value="ACID HYDRATASE"/>
    <property type="match status" value="1"/>
</dbReference>
<protein>
    <submittedName>
        <fullName evidence="3">2-oxopent-4-enoate hydratase</fullName>
        <ecNumber evidence="3">4.2.1.80</ecNumber>
    </submittedName>
</protein>
<organism evidence="3 4">
    <name type="scientific">Pandoraea pulmonicola</name>
    <dbReference type="NCBI Taxonomy" id="93221"/>
    <lineage>
        <taxon>Bacteria</taxon>
        <taxon>Pseudomonadati</taxon>
        <taxon>Pseudomonadota</taxon>
        <taxon>Betaproteobacteria</taxon>
        <taxon>Burkholderiales</taxon>
        <taxon>Burkholderiaceae</taxon>
        <taxon>Pandoraea</taxon>
    </lineage>
</organism>
<dbReference type="Gene3D" id="3.90.850.10">
    <property type="entry name" value="Fumarylacetoacetase-like, C-terminal domain"/>
    <property type="match status" value="1"/>
</dbReference>
<dbReference type="PANTHER" id="PTHR30143:SF0">
    <property type="entry name" value="2-KETO-4-PENTENOATE HYDRATASE"/>
    <property type="match status" value="1"/>
</dbReference>
<reference evidence="3 4" key="1">
    <citation type="submission" date="2018-06" db="EMBL/GenBank/DDBJ databases">
        <authorList>
            <consortium name="Pathogen Informatics"/>
            <person name="Doyle S."/>
        </authorList>
    </citation>
    <scope>NUCLEOTIDE SEQUENCE [LARGE SCALE GENOMIC DNA]</scope>
    <source>
        <strain evidence="3 4">NCTC13159</strain>
    </source>
</reference>
<keyword evidence="1 3" id="KW-0456">Lyase</keyword>